<feature type="domain" description="GIY-YIG" evidence="8">
    <location>
        <begin position="12"/>
        <end position="89"/>
    </location>
</feature>
<dbReference type="CDD" id="cd10434">
    <property type="entry name" value="GIY-YIG_UvrC_Cho"/>
    <property type="match status" value="1"/>
</dbReference>
<proteinExistence type="predicted"/>
<dbReference type="KEGG" id="ndv:NDEV_0872"/>
<dbReference type="InterPro" id="IPR000305">
    <property type="entry name" value="GIY-YIG_endonuc"/>
</dbReference>
<keyword evidence="2" id="KW-0227">DNA damage</keyword>
<dbReference type="GO" id="GO:0009380">
    <property type="term" value="C:excinuclease repair complex"/>
    <property type="evidence" value="ECO:0007669"/>
    <property type="project" value="InterPro"/>
</dbReference>
<dbReference type="SUPFAM" id="SSF82771">
    <property type="entry name" value="GIY-YIG endonuclease"/>
    <property type="match status" value="1"/>
</dbReference>
<accession>A0A128A2U7</accession>
<dbReference type="InterPro" id="IPR035901">
    <property type="entry name" value="GIY-YIG_endonuc_sf"/>
</dbReference>
<dbReference type="SMART" id="SM00465">
    <property type="entry name" value="GIYc"/>
    <property type="match status" value="1"/>
</dbReference>
<dbReference type="Pfam" id="PF02151">
    <property type="entry name" value="UVR"/>
    <property type="match status" value="1"/>
</dbReference>
<keyword evidence="1" id="KW-0963">Cytoplasm</keyword>
<dbReference type="Proteomes" id="UP000196239">
    <property type="component" value="Chromosome 1"/>
</dbReference>
<dbReference type="Pfam" id="PF08459">
    <property type="entry name" value="UvrC_RNaseH_dom"/>
    <property type="match status" value="1"/>
</dbReference>
<dbReference type="AlphaFoldDB" id="A0A128A2U7"/>
<keyword evidence="5" id="KW-0234">DNA repair</keyword>
<dbReference type="InterPro" id="IPR038476">
    <property type="entry name" value="UvrC_RNase_H_dom_sf"/>
</dbReference>
<dbReference type="PANTHER" id="PTHR30562">
    <property type="entry name" value="UVRC/OXIDOREDUCTASE"/>
    <property type="match status" value="1"/>
</dbReference>
<protein>
    <submittedName>
        <fullName evidence="10">UvrABC system protein C</fullName>
    </submittedName>
</protein>
<dbReference type="InterPro" id="IPR047296">
    <property type="entry name" value="GIY-YIG_UvrC_Cho"/>
</dbReference>
<dbReference type="Pfam" id="PF22920">
    <property type="entry name" value="UvrC_RNaseH"/>
    <property type="match status" value="1"/>
</dbReference>
<dbReference type="EMBL" id="LN890280">
    <property type="protein sequence ID" value="CUR51637.1"/>
    <property type="molecule type" value="Genomic_DNA"/>
</dbReference>
<evidence type="ECO:0000256" key="2">
    <source>
        <dbReference type="ARBA" id="ARBA00022763"/>
    </source>
</evidence>
<evidence type="ECO:0000256" key="1">
    <source>
        <dbReference type="ARBA" id="ARBA00022490"/>
    </source>
</evidence>
<dbReference type="InterPro" id="IPR004791">
    <property type="entry name" value="UvrC"/>
</dbReference>
<dbReference type="InterPro" id="IPR001943">
    <property type="entry name" value="UVR_dom"/>
</dbReference>
<reference evidence="11" key="1">
    <citation type="submission" date="2015-10" db="EMBL/GenBank/DDBJ databases">
        <authorList>
            <person name="Lehtovirta-Morley L.E."/>
            <person name="Vieille C."/>
        </authorList>
    </citation>
    <scope>NUCLEOTIDE SEQUENCE [LARGE SCALE GENOMIC DNA]</scope>
</reference>
<evidence type="ECO:0000313" key="10">
    <source>
        <dbReference type="EMBL" id="CUR51637.1"/>
    </source>
</evidence>
<keyword evidence="6" id="KW-0175">Coiled coil</keyword>
<dbReference type="Gene3D" id="3.40.1440.10">
    <property type="entry name" value="GIY-YIG endonuclease"/>
    <property type="match status" value="1"/>
</dbReference>
<evidence type="ECO:0000256" key="6">
    <source>
        <dbReference type="SAM" id="Coils"/>
    </source>
</evidence>
<evidence type="ECO:0000313" key="11">
    <source>
        <dbReference type="Proteomes" id="UP000196239"/>
    </source>
</evidence>
<dbReference type="FunFam" id="3.40.1440.10:FF:000001">
    <property type="entry name" value="UvrABC system protein C"/>
    <property type="match status" value="1"/>
</dbReference>
<dbReference type="InterPro" id="IPR050066">
    <property type="entry name" value="UvrABC_protein_C"/>
</dbReference>
<dbReference type="PROSITE" id="PS50164">
    <property type="entry name" value="GIY_YIG"/>
    <property type="match status" value="1"/>
</dbReference>
<gene>
    <name evidence="10" type="primary">uvrC</name>
    <name evidence="10" type="ORF">NDEV_0872</name>
</gene>
<dbReference type="InterPro" id="IPR001162">
    <property type="entry name" value="UvrC_RNase_H_dom"/>
</dbReference>
<organism evidence="10 11">
    <name type="scientific">Nitrosotalea devaniterrae</name>
    <dbReference type="NCBI Taxonomy" id="1078905"/>
    <lineage>
        <taxon>Archaea</taxon>
        <taxon>Nitrososphaerota</taxon>
        <taxon>Nitrososphaeria</taxon>
        <taxon>Nitrosotaleales</taxon>
        <taxon>Nitrosotaleaceae</taxon>
        <taxon>Nitrosotalea</taxon>
    </lineage>
</organism>
<dbReference type="SUPFAM" id="SSF46600">
    <property type="entry name" value="C-terminal UvrC-binding domain of UvrB"/>
    <property type="match status" value="1"/>
</dbReference>
<sequence>MTLDISKVVIPSHPGIYIMKDETEKILYIGKAKNLKNRVKSYFLKNQNYKTQKLVEKIADIEFVLTDNEEEAFLLEANMIKRYRPPYNIELKDQQRYTYLRITNEEFPRLMVARRTRTGQFLGGGRVYGPFTHGSSKMLSIGLLRKTFKIRICKRLPKEACLEYHLGNCEAPCQFKQAGEDYGKHIADLESILKGKQRLEDFVNNLNLEMKQASENRQYEKAKEIHETLQRLSNLQVKQKMESPRIGSDEEYFGIRIKDQSAHLMSFRLSNGVIKDRNKFSFDLVGDNTFSSFLSQYYSTNPIPKYVVVSEMPDKKEILEEVLARSSGFSVHIIMPTSGKRREIIDLIMKNISLVITKGADPALVELQEKLGLSNIPRTIECFDISNHGEDYAVGSMSCLIDGKPHTSGYRKFKIKTVKGRDDFAMINEIVKRRYLRLKEEKSKMPDLILIDGGKGQLNAALDALHTIGVNVPCISLAKENEEVYQPKTNKPIIMPRSNPALKVLQYARDEAHRFGVAYNRAIRKFT</sequence>
<feature type="domain" description="UVR" evidence="7">
    <location>
        <begin position="200"/>
        <end position="235"/>
    </location>
</feature>
<keyword evidence="4" id="KW-0267">Excision nuclease</keyword>
<dbReference type="PROSITE" id="PS50165">
    <property type="entry name" value="UVRC"/>
    <property type="match status" value="1"/>
</dbReference>
<dbReference type="Gene3D" id="3.30.420.340">
    <property type="entry name" value="UvrC, RNAse H endonuclease domain"/>
    <property type="match status" value="1"/>
</dbReference>
<keyword evidence="3" id="KW-0228">DNA excision</keyword>
<dbReference type="NCBIfam" id="TIGR00194">
    <property type="entry name" value="uvrC"/>
    <property type="match status" value="1"/>
</dbReference>
<feature type="domain" description="UvrC family homology region profile" evidence="9">
    <location>
        <begin position="290"/>
        <end position="465"/>
    </location>
</feature>
<evidence type="ECO:0000259" key="7">
    <source>
        <dbReference type="PROSITE" id="PS50151"/>
    </source>
</evidence>
<keyword evidence="11" id="KW-1185">Reference proteome</keyword>
<evidence type="ECO:0000256" key="4">
    <source>
        <dbReference type="ARBA" id="ARBA00022881"/>
    </source>
</evidence>
<dbReference type="PROSITE" id="PS50151">
    <property type="entry name" value="UVR"/>
    <property type="match status" value="1"/>
</dbReference>
<evidence type="ECO:0000256" key="5">
    <source>
        <dbReference type="ARBA" id="ARBA00023204"/>
    </source>
</evidence>
<name>A0A128A2U7_9ARCH</name>
<evidence type="ECO:0000259" key="8">
    <source>
        <dbReference type="PROSITE" id="PS50164"/>
    </source>
</evidence>
<dbReference type="GO" id="GO:0006289">
    <property type="term" value="P:nucleotide-excision repair"/>
    <property type="evidence" value="ECO:0007669"/>
    <property type="project" value="InterPro"/>
</dbReference>
<feature type="coiled-coil region" evidence="6">
    <location>
        <begin position="196"/>
        <end position="223"/>
    </location>
</feature>
<evidence type="ECO:0000259" key="9">
    <source>
        <dbReference type="PROSITE" id="PS50165"/>
    </source>
</evidence>
<dbReference type="PANTHER" id="PTHR30562:SF1">
    <property type="entry name" value="UVRABC SYSTEM PROTEIN C"/>
    <property type="match status" value="1"/>
</dbReference>
<dbReference type="GO" id="GO:0009381">
    <property type="term" value="F:excinuclease ABC activity"/>
    <property type="evidence" value="ECO:0007669"/>
    <property type="project" value="InterPro"/>
</dbReference>
<dbReference type="InterPro" id="IPR036876">
    <property type="entry name" value="UVR_dom_sf"/>
</dbReference>
<dbReference type="Pfam" id="PF01541">
    <property type="entry name" value="GIY-YIG"/>
    <property type="match status" value="1"/>
</dbReference>
<evidence type="ECO:0000256" key="3">
    <source>
        <dbReference type="ARBA" id="ARBA00022769"/>
    </source>
</evidence>